<gene>
    <name evidence="3" type="ORF">IAB06_05175</name>
</gene>
<feature type="domain" description="CN hydrolase" evidence="2">
    <location>
        <begin position="1"/>
        <end position="236"/>
    </location>
</feature>
<accession>A0A9D1MPT5</accession>
<dbReference type="SUPFAM" id="SSF56317">
    <property type="entry name" value="Carbon-nitrogen hydrolase"/>
    <property type="match status" value="1"/>
</dbReference>
<comment type="caution">
    <text evidence="3">The sequence shown here is derived from an EMBL/GenBank/DDBJ whole genome shotgun (WGS) entry which is preliminary data.</text>
</comment>
<dbReference type="PROSITE" id="PS50263">
    <property type="entry name" value="CN_HYDROLASE"/>
    <property type="match status" value="1"/>
</dbReference>
<proteinExistence type="inferred from homology"/>
<evidence type="ECO:0000313" key="4">
    <source>
        <dbReference type="Proteomes" id="UP000824099"/>
    </source>
</evidence>
<evidence type="ECO:0000256" key="1">
    <source>
        <dbReference type="ARBA" id="ARBA00010613"/>
    </source>
</evidence>
<dbReference type="AlphaFoldDB" id="A0A9D1MPT5"/>
<sequence length="259" mass="29241">MRISLLQMTIVEKDKLANVKKGLTLLEEAASYSDIIVMPEIWTTGYSLGQLQEKADEPNGELLTHIKEIAVQYNCNIVAGSLPMKLKDKIYNTAPAINKKGEIVDLYSKIHLFGMFKEERFFSAGNQHEVYELDGVPCASTICYDLRFPELYRSLALKGAKIIFVPAEWPESRGNVWKLLLQARAVENQIYICGVNCVGSFKENTFYGHSMLVAPNGEILTEGSQREQILTAEIDLSLVEQMRKTLNALDDVRSELFIR</sequence>
<dbReference type="InterPro" id="IPR001110">
    <property type="entry name" value="UPF0012_CS"/>
</dbReference>
<reference evidence="3" key="2">
    <citation type="journal article" date="2021" name="PeerJ">
        <title>Extensive microbial diversity within the chicken gut microbiome revealed by metagenomics and culture.</title>
        <authorList>
            <person name="Gilroy R."/>
            <person name="Ravi A."/>
            <person name="Getino M."/>
            <person name="Pursley I."/>
            <person name="Horton D.L."/>
            <person name="Alikhan N.F."/>
            <person name="Baker D."/>
            <person name="Gharbi K."/>
            <person name="Hall N."/>
            <person name="Watson M."/>
            <person name="Adriaenssens E.M."/>
            <person name="Foster-Nyarko E."/>
            <person name="Jarju S."/>
            <person name="Secka A."/>
            <person name="Antonio M."/>
            <person name="Oren A."/>
            <person name="Chaudhuri R.R."/>
            <person name="La Ragione R."/>
            <person name="Hildebrand F."/>
            <person name="Pallen M.J."/>
        </authorList>
    </citation>
    <scope>NUCLEOTIDE SEQUENCE</scope>
    <source>
        <strain evidence="3">CHK160-1198</strain>
    </source>
</reference>
<dbReference type="InterPro" id="IPR003010">
    <property type="entry name" value="C-N_Hydrolase"/>
</dbReference>
<keyword evidence="3" id="KW-0378">Hydrolase</keyword>
<name>A0A9D1MPT5_9FIRM</name>
<evidence type="ECO:0000313" key="3">
    <source>
        <dbReference type="EMBL" id="HIU64405.1"/>
    </source>
</evidence>
<dbReference type="PANTHER" id="PTHR23088:SF27">
    <property type="entry name" value="DEAMINATED GLUTATHIONE AMIDASE"/>
    <property type="match status" value="1"/>
</dbReference>
<protein>
    <submittedName>
        <fullName evidence="3">Carbon-nitrogen family hydrolase</fullName>
    </submittedName>
</protein>
<dbReference type="InterPro" id="IPR036526">
    <property type="entry name" value="C-N_Hydrolase_sf"/>
</dbReference>
<dbReference type="CDD" id="cd07583">
    <property type="entry name" value="nitrilase_5"/>
    <property type="match status" value="1"/>
</dbReference>
<dbReference type="Pfam" id="PF00795">
    <property type="entry name" value="CN_hydrolase"/>
    <property type="match status" value="1"/>
</dbReference>
<reference evidence="3" key="1">
    <citation type="submission" date="2020-10" db="EMBL/GenBank/DDBJ databases">
        <authorList>
            <person name="Gilroy R."/>
        </authorList>
    </citation>
    <scope>NUCLEOTIDE SEQUENCE</scope>
    <source>
        <strain evidence="3">CHK160-1198</strain>
    </source>
</reference>
<dbReference type="Proteomes" id="UP000824099">
    <property type="component" value="Unassembled WGS sequence"/>
</dbReference>
<comment type="similarity">
    <text evidence="1">Belongs to the carbon-nitrogen hydrolase superfamily. NIT1/NIT2 family.</text>
</comment>
<dbReference type="PROSITE" id="PS01227">
    <property type="entry name" value="UPF0012"/>
    <property type="match status" value="1"/>
</dbReference>
<dbReference type="EMBL" id="DVNI01000083">
    <property type="protein sequence ID" value="HIU64405.1"/>
    <property type="molecule type" value="Genomic_DNA"/>
</dbReference>
<dbReference type="PANTHER" id="PTHR23088">
    <property type="entry name" value="NITRILASE-RELATED"/>
    <property type="match status" value="1"/>
</dbReference>
<organism evidence="3 4">
    <name type="scientific">Candidatus Avacidaminococcus intestinavium</name>
    <dbReference type="NCBI Taxonomy" id="2840684"/>
    <lineage>
        <taxon>Bacteria</taxon>
        <taxon>Bacillati</taxon>
        <taxon>Bacillota</taxon>
        <taxon>Negativicutes</taxon>
        <taxon>Acidaminococcales</taxon>
        <taxon>Acidaminococcaceae</taxon>
        <taxon>Acidaminococcaceae incertae sedis</taxon>
        <taxon>Candidatus Avacidaminococcus</taxon>
    </lineage>
</organism>
<dbReference type="Gene3D" id="3.60.110.10">
    <property type="entry name" value="Carbon-nitrogen hydrolase"/>
    <property type="match status" value="1"/>
</dbReference>
<evidence type="ECO:0000259" key="2">
    <source>
        <dbReference type="PROSITE" id="PS50263"/>
    </source>
</evidence>
<dbReference type="GO" id="GO:0016787">
    <property type="term" value="F:hydrolase activity"/>
    <property type="evidence" value="ECO:0007669"/>
    <property type="project" value="UniProtKB-KW"/>
</dbReference>